<dbReference type="OrthoDB" id="327821at2759"/>
<evidence type="ECO:0000313" key="3">
    <source>
        <dbReference type="Proteomes" id="UP000785679"/>
    </source>
</evidence>
<keyword evidence="3" id="KW-1185">Reference proteome</keyword>
<dbReference type="EMBL" id="RRYP01001144">
    <property type="protein sequence ID" value="TNV86352.1"/>
    <property type="molecule type" value="Genomic_DNA"/>
</dbReference>
<dbReference type="AlphaFoldDB" id="A0A8J8P3D3"/>
<accession>A0A8J8P3D3</accession>
<feature type="transmembrane region" description="Helical" evidence="1">
    <location>
        <begin position="1094"/>
        <end position="1112"/>
    </location>
</feature>
<gene>
    <name evidence="2" type="ORF">FGO68_gene16920</name>
</gene>
<reference evidence="2" key="1">
    <citation type="submission" date="2019-06" db="EMBL/GenBank/DDBJ databases">
        <authorList>
            <person name="Zheng W."/>
        </authorList>
    </citation>
    <scope>NUCLEOTIDE SEQUENCE</scope>
    <source>
        <strain evidence="2">QDHG01</strain>
    </source>
</reference>
<comment type="caution">
    <text evidence="2">The sequence shown here is derived from an EMBL/GenBank/DDBJ whole genome shotgun (WGS) entry which is preliminary data.</text>
</comment>
<organism evidence="2 3">
    <name type="scientific">Halteria grandinella</name>
    <dbReference type="NCBI Taxonomy" id="5974"/>
    <lineage>
        <taxon>Eukaryota</taxon>
        <taxon>Sar</taxon>
        <taxon>Alveolata</taxon>
        <taxon>Ciliophora</taxon>
        <taxon>Intramacronucleata</taxon>
        <taxon>Spirotrichea</taxon>
        <taxon>Stichotrichia</taxon>
        <taxon>Sporadotrichida</taxon>
        <taxon>Halteriidae</taxon>
        <taxon>Halteria</taxon>
    </lineage>
</organism>
<feature type="transmembrane region" description="Helical" evidence="1">
    <location>
        <begin position="952"/>
        <end position="971"/>
    </location>
</feature>
<feature type="transmembrane region" description="Helical" evidence="1">
    <location>
        <begin position="1064"/>
        <end position="1082"/>
    </location>
</feature>
<feature type="transmembrane region" description="Helical" evidence="1">
    <location>
        <begin position="1124"/>
        <end position="1145"/>
    </location>
</feature>
<feature type="transmembrane region" description="Helical" evidence="1">
    <location>
        <begin position="991"/>
        <end position="1011"/>
    </location>
</feature>
<protein>
    <submittedName>
        <fullName evidence="2">Uncharacterized protein</fullName>
    </submittedName>
</protein>
<feature type="transmembrane region" description="Helical" evidence="1">
    <location>
        <begin position="1031"/>
        <end position="1052"/>
    </location>
</feature>
<keyword evidence="1" id="KW-0472">Membrane</keyword>
<sequence>MQTQGQQKMWPLSHQQLKNLFHLEQTWRQTRVIRHSLIQVTRIEKYSTDFSNFLWAIQLGSVRDVNNLRLREYDNTLFCLIKHSYSTQTLQNSMELIKVNTLTGSANQIISEPINYLDTYDKYVGLAVKNEHLGGCISTSWSGSSNYKIGFWYYNDLTGAFVTRIINGISVLRDALEFYIISWDNMGIVFLESGLIRVIRIGDPQAGGDPTSFNYYYYNTLLSSNTYAQTLHTRDQIAFVIGHIYSGTDYYSTIQTTNNAYRCSGISYSYYTWEYSYWVSFNRYSNSLLPTSTNTATSYQLSIVSSDMQHNAQQANPACGGLPPYVLLVPPSSFPSNTACTVKQWCYVIIGAYTLNPACSDTQTIKFTLTDTTTNTVLMDKVSFPLNVFNYTFKPDYVDLGIDSYVLTAYLYLSNGQLYTQDSSLQFTTTTNDPCQFGTTFSQTLFDSVDYLTYTLSDTPYNLTFSPLSWSPYSCATGITYTLVDDALYDFISVDSSTHSLSISTSNFSLASQYLSILMKATLTNYYQHTTVYEVIKVLIISKREFRKVANHAPYMIGFDGSEEVEIECGERKVVQIGDIVDEEDDSVSVRVQFGRLSAFAWFDRYSISLIIQPKCEYDIYEVIKIFLTDGNPEFPKTSIAYNYPIRVYYRPQESPIPFICPQLHALEITRNGYLTLVSQDGSFYEDIDLIDKYIQEQVAISVNDDSKVEALQVIQLNKTQIQLKLKLDNPSRISQTSFLLDWDLLIIKMKQPGQIVKGLFNCTSITLNITIPPQNYDTGNQAYYFVIQWLFPKILLILLILTLLSSILLPKCLSSPFSLISLLSSLQYLTHLSLLNILLPIDAKDFITHTFYPVININFFNTSDGYSLFSIAQRYSKTQKGTSDQGKFEGFISKNEAFLEVGYSAGETERNLGQIRLYSDIVIVAFVGSKILAVIAKMLKLNAVAKRFKKVCSLQALLLTIELFCMEYLICSILELKYKSADSQFNLNTLSAYQMLSMLLFYPLCFIFLLNHKKTFHYRDLRTSILSAKLYPIFDHLLKCLFIFLLTDVYFYPKPHLSDKPNIQALLSVSVAFMKLAYIYGTRPFINTQLMETINALAFYIQSVLMLRLTLEDDINRDEIGMALVWNVSIMLLINITYCTSTIIRQGKLLYLRYRIRQTVKIQKDESNVETNETQGVLLMESEVHMEGHYLHRKQRKRKMLKFKEHVEVNNGKEEKTVSLQPLKSLT</sequence>
<keyword evidence="1" id="KW-1133">Transmembrane helix</keyword>
<evidence type="ECO:0000256" key="1">
    <source>
        <dbReference type="SAM" id="Phobius"/>
    </source>
</evidence>
<dbReference type="Proteomes" id="UP000785679">
    <property type="component" value="Unassembled WGS sequence"/>
</dbReference>
<evidence type="ECO:0000313" key="2">
    <source>
        <dbReference type="EMBL" id="TNV86352.1"/>
    </source>
</evidence>
<feature type="transmembrane region" description="Helical" evidence="1">
    <location>
        <begin position="783"/>
        <end position="805"/>
    </location>
</feature>
<feature type="transmembrane region" description="Helical" evidence="1">
    <location>
        <begin position="817"/>
        <end position="840"/>
    </location>
</feature>
<proteinExistence type="predicted"/>
<feature type="transmembrane region" description="Helical" evidence="1">
    <location>
        <begin position="918"/>
        <end position="940"/>
    </location>
</feature>
<name>A0A8J8P3D3_HALGN</name>
<keyword evidence="1" id="KW-0812">Transmembrane</keyword>